<dbReference type="EMBL" id="PUHZ01000025">
    <property type="protein sequence ID" value="PQO42030.1"/>
    <property type="molecule type" value="Genomic_DNA"/>
</dbReference>
<accession>A0A2S8GCK2</accession>
<protein>
    <submittedName>
        <fullName evidence="1">Uncharacterized protein</fullName>
    </submittedName>
</protein>
<reference evidence="1 2" key="1">
    <citation type="submission" date="2018-02" db="EMBL/GenBank/DDBJ databases">
        <title>Comparative genomes isolates from brazilian mangrove.</title>
        <authorList>
            <person name="Araujo J.E."/>
            <person name="Taketani R.G."/>
            <person name="Silva M.C.P."/>
            <person name="Loureco M.V."/>
            <person name="Andreote F.D."/>
        </authorList>
    </citation>
    <scope>NUCLEOTIDE SEQUENCE [LARGE SCALE GENOMIC DNA]</scope>
    <source>
        <strain evidence="1 2">Nap-Phe MGV</strain>
    </source>
</reference>
<sequence>MQPEPDLNFDIDALFAHMFDSDMRDEEEKNEVHDWIFTLRCQDLSKLEELADELEGEFGLLLQEEVETHEVDGSVTMGDPLLSVIQRGKLTADEVKQIAQRMQKIADERGLVYEGVDCYEAIDEEEIYGWLSPEDALWRLKHMADIGHPEDEALPYVFLVLTPDLDTTTKVSAALMISGYNDLELFNEPDENNEYAVCVFTSGLMDELGGFIESIGSVAESADARLEAIQFYDRETLHEVFGIDDEEE</sequence>
<organism evidence="1 2">
    <name type="scientific">Blastopirellula marina</name>
    <dbReference type="NCBI Taxonomy" id="124"/>
    <lineage>
        <taxon>Bacteria</taxon>
        <taxon>Pseudomonadati</taxon>
        <taxon>Planctomycetota</taxon>
        <taxon>Planctomycetia</taxon>
        <taxon>Pirellulales</taxon>
        <taxon>Pirellulaceae</taxon>
        <taxon>Blastopirellula</taxon>
    </lineage>
</organism>
<dbReference type="RefSeq" id="WP_105338610.1">
    <property type="nucleotide sequence ID" value="NZ_PUHZ01000025.1"/>
</dbReference>
<evidence type="ECO:0000313" key="2">
    <source>
        <dbReference type="Proteomes" id="UP000237819"/>
    </source>
</evidence>
<dbReference type="Proteomes" id="UP000237819">
    <property type="component" value="Unassembled WGS sequence"/>
</dbReference>
<proteinExistence type="predicted"/>
<dbReference type="OrthoDB" id="292129at2"/>
<comment type="caution">
    <text evidence="1">The sequence shown here is derived from an EMBL/GenBank/DDBJ whole genome shotgun (WGS) entry which is preliminary data.</text>
</comment>
<name>A0A2S8GCK2_9BACT</name>
<gene>
    <name evidence="1" type="ORF">C5Y93_27115</name>
</gene>
<dbReference type="AlphaFoldDB" id="A0A2S8GCK2"/>
<evidence type="ECO:0000313" key="1">
    <source>
        <dbReference type="EMBL" id="PQO42030.1"/>
    </source>
</evidence>